<accession>A0ABT1D1J6</accession>
<dbReference type="InterPro" id="IPR012337">
    <property type="entry name" value="RNaseH-like_sf"/>
</dbReference>
<reference evidence="1 2" key="1">
    <citation type="submission" date="2021-12" db="EMBL/GenBank/DDBJ databases">
        <title>Siccirubricoccus leaddurans sp. nov., a high concentration Zn2+ tolerance bacterium.</title>
        <authorList>
            <person name="Cao Y."/>
        </authorList>
    </citation>
    <scope>NUCLEOTIDE SEQUENCE [LARGE SCALE GENOMIC DNA]</scope>
    <source>
        <strain evidence="1 2">KC 17139</strain>
    </source>
</reference>
<proteinExistence type="predicted"/>
<keyword evidence="2" id="KW-1185">Reference proteome</keyword>
<name>A0ABT1D1J6_9PROT</name>
<sequence length="530" mass="59001">MHDIIDRTARAELDKLLVANPDVTRDGAIARTMVAVDTAVKAHVAKNPLDGHGKVSVSRQAIYRAWRRFDAHEVHLALHGPQSTKNAFRHTFGAERPDRAMAEVDYDETRSNTWVAHDQLGIVLGKATIGIFRDRATNGLAGYSLGFEPASLSTFTSALRHALVPKATVAHLYPATNHLWLPGGVMGRIHIDNSLQAWSDTAIGICDELRIAGRFARVRSPTDKPWAEGFFSALEGNLERLVPGYDRRRAGDVDAYDPAVHQAVSLSSLDRLFHQWVCDVLHQTHVPRLGATPDELFRHFTLEHPVLYPASLDELDRILGDEREATADHNGIWCQSILYRHSDVLALRLLTGDHVRVRVKVPRHDLEHIYVQCPRSRAWDRIPATDDFRVYAKGLTQHVHDLVRKSLKDDDGEREPGVRKLSEGLSSLVKAVEMLVVEAKQGRYQQRLGRVLGAEAPHNALLARLPSMERVREQMPQLLEPPGRGGRVTVSEVPDDMPPLAGEPPVASPAVPQPTHNAIAVTEFGDDLFR</sequence>
<evidence type="ECO:0000313" key="2">
    <source>
        <dbReference type="Proteomes" id="UP001523392"/>
    </source>
</evidence>
<evidence type="ECO:0008006" key="3">
    <source>
        <dbReference type="Google" id="ProtNLM"/>
    </source>
</evidence>
<dbReference type="Proteomes" id="UP001523392">
    <property type="component" value="Unassembled WGS sequence"/>
</dbReference>
<dbReference type="RefSeq" id="WP_252952394.1">
    <property type="nucleotide sequence ID" value="NZ_JAFIRR010000033.1"/>
</dbReference>
<dbReference type="EMBL" id="JAFIRR010000033">
    <property type="protein sequence ID" value="MCO6415791.1"/>
    <property type="molecule type" value="Genomic_DNA"/>
</dbReference>
<gene>
    <name evidence="1" type="ORF">JYK14_06305</name>
</gene>
<dbReference type="SUPFAM" id="SSF53098">
    <property type="entry name" value="Ribonuclease H-like"/>
    <property type="match status" value="1"/>
</dbReference>
<protein>
    <recommendedName>
        <fullName evidence="3">Transposase</fullName>
    </recommendedName>
</protein>
<evidence type="ECO:0000313" key="1">
    <source>
        <dbReference type="EMBL" id="MCO6415791.1"/>
    </source>
</evidence>
<dbReference type="Gene3D" id="3.30.420.10">
    <property type="entry name" value="Ribonuclease H-like superfamily/Ribonuclease H"/>
    <property type="match status" value="1"/>
</dbReference>
<comment type="caution">
    <text evidence="1">The sequence shown here is derived from an EMBL/GenBank/DDBJ whole genome shotgun (WGS) entry which is preliminary data.</text>
</comment>
<dbReference type="InterPro" id="IPR036397">
    <property type="entry name" value="RNaseH_sf"/>
</dbReference>
<organism evidence="1 2">
    <name type="scientific">Siccirubricoccus soli</name>
    <dbReference type="NCBI Taxonomy" id="2899147"/>
    <lineage>
        <taxon>Bacteria</taxon>
        <taxon>Pseudomonadati</taxon>
        <taxon>Pseudomonadota</taxon>
        <taxon>Alphaproteobacteria</taxon>
        <taxon>Acetobacterales</taxon>
        <taxon>Roseomonadaceae</taxon>
        <taxon>Siccirubricoccus</taxon>
    </lineage>
</organism>